<sequence length="47" mass="5483">MAGLLPIFFHRICPWFGFEWFHLAEILHWFPFGPLVCDLGCSQPCMA</sequence>
<accession>A0A0A9AT08</accession>
<reference evidence="1" key="1">
    <citation type="submission" date="2014-09" db="EMBL/GenBank/DDBJ databases">
        <authorList>
            <person name="Magalhaes I.L.F."/>
            <person name="Oliveira U."/>
            <person name="Santos F.R."/>
            <person name="Vidigal T.H.D.A."/>
            <person name="Brescovit A.D."/>
            <person name="Santos A.J."/>
        </authorList>
    </citation>
    <scope>NUCLEOTIDE SEQUENCE</scope>
    <source>
        <tissue evidence="1">Shoot tissue taken approximately 20 cm above the soil surface</tissue>
    </source>
</reference>
<protein>
    <submittedName>
        <fullName evidence="1">Uncharacterized protein</fullName>
    </submittedName>
</protein>
<dbReference type="AlphaFoldDB" id="A0A0A9AT08"/>
<name>A0A0A9AT08_ARUDO</name>
<dbReference type="EMBL" id="GBRH01243639">
    <property type="protein sequence ID" value="JAD54256.1"/>
    <property type="molecule type" value="Transcribed_RNA"/>
</dbReference>
<evidence type="ECO:0000313" key="1">
    <source>
        <dbReference type="EMBL" id="JAD54256.1"/>
    </source>
</evidence>
<organism evidence="1">
    <name type="scientific">Arundo donax</name>
    <name type="common">Giant reed</name>
    <name type="synonym">Donax arundinaceus</name>
    <dbReference type="NCBI Taxonomy" id="35708"/>
    <lineage>
        <taxon>Eukaryota</taxon>
        <taxon>Viridiplantae</taxon>
        <taxon>Streptophyta</taxon>
        <taxon>Embryophyta</taxon>
        <taxon>Tracheophyta</taxon>
        <taxon>Spermatophyta</taxon>
        <taxon>Magnoliopsida</taxon>
        <taxon>Liliopsida</taxon>
        <taxon>Poales</taxon>
        <taxon>Poaceae</taxon>
        <taxon>PACMAD clade</taxon>
        <taxon>Arundinoideae</taxon>
        <taxon>Arundineae</taxon>
        <taxon>Arundo</taxon>
    </lineage>
</organism>
<reference evidence="1" key="2">
    <citation type="journal article" date="2015" name="Data Brief">
        <title>Shoot transcriptome of the giant reed, Arundo donax.</title>
        <authorList>
            <person name="Barrero R.A."/>
            <person name="Guerrero F.D."/>
            <person name="Moolhuijzen P."/>
            <person name="Goolsby J.A."/>
            <person name="Tidwell J."/>
            <person name="Bellgard S.E."/>
            <person name="Bellgard M.I."/>
        </authorList>
    </citation>
    <scope>NUCLEOTIDE SEQUENCE</scope>
    <source>
        <tissue evidence="1">Shoot tissue taken approximately 20 cm above the soil surface</tissue>
    </source>
</reference>
<proteinExistence type="predicted"/>